<dbReference type="PANTHER" id="PTHR34851">
    <property type="entry name" value="PROTEIN CBG05235-RELATED"/>
    <property type="match status" value="1"/>
</dbReference>
<evidence type="ECO:0000256" key="1">
    <source>
        <dbReference type="SAM" id="Phobius"/>
    </source>
</evidence>
<dbReference type="PANTHER" id="PTHR34851:SF5">
    <property type="entry name" value="MARVEL DOMAIN-CONTAINING PROTEIN"/>
    <property type="match status" value="1"/>
</dbReference>
<keyword evidence="1" id="KW-0472">Membrane</keyword>
<feature type="transmembrane region" description="Helical" evidence="1">
    <location>
        <begin position="162"/>
        <end position="185"/>
    </location>
</feature>
<proteinExistence type="predicted"/>
<feature type="transmembrane region" description="Helical" evidence="1">
    <location>
        <begin position="71"/>
        <end position="92"/>
    </location>
</feature>
<organism evidence="2 3">
    <name type="scientific">Pristionchus fissidentatus</name>
    <dbReference type="NCBI Taxonomy" id="1538716"/>
    <lineage>
        <taxon>Eukaryota</taxon>
        <taxon>Metazoa</taxon>
        <taxon>Ecdysozoa</taxon>
        <taxon>Nematoda</taxon>
        <taxon>Chromadorea</taxon>
        <taxon>Rhabditida</taxon>
        <taxon>Rhabditina</taxon>
        <taxon>Diplogasteromorpha</taxon>
        <taxon>Diplogasteroidea</taxon>
        <taxon>Neodiplogasteridae</taxon>
        <taxon>Pristionchus</taxon>
    </lineage>
</organism>
<reference evidence="2" key="1">
    <citation type="submission" date="2023-10" db="EMBL/GenBank/DDBJ databases">
        <title>Genome assembly of Pristionchus species.</title>
        <authorList>
            <person name="Yoshida K."/>
            <person name="Sommer R.J."/>
        </authorList>
    </citation>
    <scope>NUCLEOTIDE SEQUENCE</scope>
    <source>
        <strain evidence="2">RS5133</strain>
    </source>
</reference>
<sequence>MTKAAVSDVKPGRGMVADMDKSTDYRSNLNPQNLFGFHITGVSIIMVAITFLACTLFAGATAFVDLPESQLIAVIAIAIVEITTCGLHILAIRENAKLLIVPNIAAAAFNIALSIYLIVLSMIEIVTGNQTMSSEVVLAVAPESLAVADGNDGDVTAQQSNYAPLLVVSILLSATYILSFVYNWAVLYVHIRCYRFLEEAGRLERQWYDSDSVVSMFPELTEKYDDDWAKKPRSITSIQEEDEDDFYYRYLAD</sequence>
<dbReference type="Proteomes" id="UP001432322">
    <property type="component" value="Unassembled WGS sequence"/>
</dbReference>
<keyword evidence="1" id="KW-0812">Transmembrane</keyword>
<accession>A0AAV5W148</accession>
<feature type="transmembrane region" description="Helical" evidence="1">
    <location>
        <begin position="104"/>
        <end position="123"/>
    </location>
</feature>
<gene>
    <name evidence="2" type="ORF">PFISCL1PPCAC_17128</name>
</gene>
<dbReference type="EMBL" id="BTSY01000004">
    <property type="protein sequence ID" value="GMT25831.1"/>
    <property type="molecule type" value="Genomic_DNA"/>
</dbReference>
<protein>
    <submittedName>
        <fullName evidence="2">Uncharacterized protein</fullName>
    </submittedName>
</protein>
<evidence type="ECO:0000313" key="2">
    <source>
        <dbReference type="EMBL" id="GMT25831.1"/>
    </source>
</evidence>
<feature type="transmembrane region" description="Helical" evidence="1">
    <location>
        <begin position="35"/>
        <end position="59"/>
    </location>
</feature>
<keyword evidence="3" id="KW-1185">Reference proteome</keyword>
<keyword evidence="1" id="KW-1133">Transmembrane helix</keyword>
<dbReference type="AlphaFoldDB" id="A0AAV5W148"/>
<comment type="caution">
    <text evidence="2">The sequence shown here is derived from an EMBL/GenBank/DDBJ whole genome shotgun (WGS) entry which is preliminary data.</text>
</comment>
<name>A0AAV5W148_9BILA</name>
<evidence type="ECO:0000313" key="3">
    <source>
        <dbReference type="Proteomes" id="UP001432322"/>
    </source>
</evidence>